<gene>
    <name evidence="2" type="ORF">NE237_025900</name>
</gene>
<proteinExistence type="predicted"/>
<keyword evidence="3" id="KW-1185">Reference proteome</keyword>
<evidence type="ECO:0000313" key="3">
    <source>
        <dbReference type="Proteomes" id="UP001141806"/>
    </source>
</evidence>
<comment type="caution">
    <text evidence="2">The sequence shown here is derived from an EMBL/GenBank/DDBJ whole genome shotgun (WGS) entry which is preliminary data.</text>
</comment>
<name>A0A9Q0JZZ7_9MAGN</name>
<sequence>MNTERLLERDLKSFDEGDSSKTSSDDSLEEETFSKYGSQKCTENEDEESSTDEDGFFQSNGFVGNEDEEDDSSNSSSDGNLEEGSSSEYGSQKYTWNEHKKESSTDKRDLLQSNGFVDNEDEEDLTNERSSEFSQLSCLNELSKNGSLEEMFFNNSFEIDNKVFEDYLEKIGGSFGAANA</sequence>
<feature type="region of interest" description="Disordered" evidence="1">
    <location>
        <begin position="1"/>
        <end position="134"/>
    </location>
</feature>
<feature type="compositionally biased region" description="Basic and acidic residues" evidence="1">
    <location>
        <begin position="96"/>
        <end position="110"/>
    </location>
</feature>
<evidence type="ECO:0000313" key="2">
    <source>
        <dbReference type="EMBL" id="KAJ4958789.1"/>
    </source>
</evidence>
<feature type="compositionally biased region" description="Low complexity" evidence="1">
    <location>
        <begin position="73"/>
        <end position="88"/>
    </location>
</feature>
<dbReference type="Proteomes" id="UP001141806">
    <property type="component" value="Unassembled WGS sequence"/>
</dbReference>
<feature type="compositionally biased region" description="Acidic residues" evidence="1">
    <location>
        <begin position="44"/>
        <end position="55"/>
    </location>
</feature>
<protein>
    <submittedName>
        <fullName evidence="2">Uncharacterized protein</fullName>
    </submittedName>
</protein>
<reference evidence="2" key="1">
    <citation type="journal article" date="2023" name="Plant J.">
        <title>The genome of the king protea, Protea cynaroides.</title>
        <authorList>
            <person name="Chang J."/>
            <person name="Duong T.A."/>
            <person name="Schoeman C."/>
            <person name="Ma X."/>
            <person name="Roodt D."/>
            <person name="Barker N."/>
            <person name="Li Z."/>
            <person name="Van de Peer Y."/>
            <person name="Mizrachi E."/>
        </authorList>
    </citation>
    <scope>NUCLEOTIDE SEQUENCE</scope>
    <source>
        <tissue evidence="2">Young leaves</tissue>
    </source>
</reference>
<organism evidence="2 3">
    <name type="scientific">Protea cynaroides</name>
    <dbReference type="NCBI Taxonomy" id="273540"/>
    <lineage>
        <taxon>Eukaryota</taxon>
        <taxon>Viridiplantae</taxon>
        <taxon>Streptophyta</taxon>
        <taxon>Embryophyta</taxon>
        <taxon>Tracheophyta</taxon>
        <taxon>Spermatophyta</taxon>
        <taxon>Magnoliopsida</taxon>
        <taxon>Proteales</taxon>
        <taxon>Proteaceae</taxon>
        <taxon>Protea</taxon>
    </lineage>
</organism>
<accession>A0A9Q0JZZ7</accession>
<dbReference type="EMBL" id="JAMYWD010000010">
    <property type="protein sequence ID" value="KAJ4958789.1"/>
    <property type="molecule type" value="Genomic_DNA"/>
</dbReference>
<evidence type="ECO:0000256" key="1">
    <source>
        <dbReference type="SAM" id="MobiDB-lite"/>
    </source>
</evidence>
<feature type="compositionally biased region" description="Basic and acidic residues" evidence="1">
    <location>
        <begin position="1"/>
        <end position="19"/>
    </location>
</feature>
<dbReference type="AlphaFoldDB" id="A0A9Q0JZZ7"/>